<protein>
    <submittedName>
        <fullName evidence="2">Methyltransferase</fullName>
    </submittedName>
</protein>
<keyword evidence="2" id="KW-0489">Methyltransferase</keyword>
<keyword evidence="3" id="KW-1185">Reference proteome</keyword>
<proteinExistence type="predicted"/>
<dbReference type="PANTHER" id="PTHR43861">
    <property type="entry name" value="TRANS-ACONITATE 2-METHYLTRANSFERASE-RELATED"/>
    <property type="match status" value="1"/>
</dbReference>
<organism evidence="2 3">
    <name type="scientific">Paraburkholderia denitrificans</name>
    <dbReference type="NCBI Taxonomy" id="694025"/>
    <lineage>
        <taxon>Bacteria</taxon>
        <taxon>Pseudomonadati</taxon>
        <taxon>Pseudomonadota</taxon>
        <taxon>Betaproteobacteria</taxon>
        <taxon>Burkholderiales</taxon>
        <taxon>Burkholderiaceae</taxon>
        <taxon>Paraburkholderia</taxon>
    </lineage>
</organism>
<keyword evidence="2" id="KW-0808">Transferase</keyword>
<dbReference type="EMBL" id="JBHSMP010000038">
    <property type="protein sequence ID" value="MFC5431673.1"/>
    <property type="molecule type" value="Genomic_DNA"/>
</dbReference>
<dbReference type="GO" id="GO:0032259">
    <property type="term" value="P:methylation"/>
    <property type="evidence" value="ECO:0007669"/>
    <property type="project" value="UniProtKB-KW"/>
</dbReference>
<dbReference type="Pfam" id="PF08242">
    <property type="entry name" value="Methyltransf_12"/>
    <property type="match status" value="1"/>
</dbReference>
<evidence type="ECO:0000259" key="1">
    <source>
        <dbReference type="Pfam" id="PF08242"/>
    </source>
</evidence>
<sequence>MDHVLDPAFFPDAEMNALSGTGDNSRIKARIVRSFGAAHDYDRYALVQRRVAMDLAERIATITLPPEPRICEIGCGTGFLGAALAHTIPCGEFLLTDLAPAMLERARSRLGANPHFRFAVVDGEHPAALEYDGPFDLICSSLAVQWFFDLQAGLERLFAQLRPGGSLLVSTLTQGTFAEWEQAHAAAGLTPAFDAYPCPAELRAMQLDRVLPRVDVWSVTEKHRDGWAFLRSLKAIGAHASKHSRHPLTPSQLRRVVERFDAGDARITYRVATCLYSKPARGQTDVSS</sequence>
<dbReference type="Proteomes" id="UP001596103">
    <property type="component" value="Unassembled WGS sequence"/>
</dbReference>
<dbReference type="CDD" id="cd02440">
    <property type="entry name" value="AdoMet_MTases"/>
    <property type="match status" value="1"/>
</dbReference>
<comment type="caution">
    <text evidence="2">The sequence shown here is derived from an EMBL/GenBank/DDBJ whole genome shotgun (WGS) entry which is preliminary data.</text>
</comment>
<dbReference type="PANTHER" id="PTHR43861:SF1">
    <property type="entry name" value="TRANS-ACONITATE 2-METHYLTRANSFERASE"/>
    <property type="match status" value="1"/>
</dbReference>
<gene>
    <name evidence="2" type="ORF">ACFPTO_23160</name>
</gene>
<evidence type="ECO:0000313" key="3">
    <source>
        <dbReference type="Proteomes" id="UP001596103"/>
    </source>
</evidence>
<evidence type="ECO:0000313" key="2">
    <source>
        <dbReference type="EMBL" id="MFC5431673.1"/>
    </source>
</evidence>
<accession>A0ABW0JFB1</accession>
<dbReference type="InterPro" id="IPR013217">
    <property type="entry name" value="Methyltransf_12"/>
</dbReference>
<dbReference type="SUPFAM" id="SSF53335">
    <property type="entry name" value="S-adenosyl-L-methionine-dependent methyltransferases"/>
    <property type="match status" value="1"/>
</dbReference>
<feature type="domain" description="Methyltransferase type 12" evidence="1">
    <location>
        <begin position="72"/>
        <end position="167"/>
    </location>
</feature>
<reference evidence="3" key="1">
    <citation type="journal article" date="2019" name="Int. J. Syst. Evol. Microbiol.">
        <title>The Global Catalogue of Microorganisms (GCM) 10K type strain sequencing project: providing services to taxonomists for standard genome sequencing and annotation.</title>
        <authorList>
            <consortium name="The Broad Institute Genomics Platform"/>
            <consortium name="The Broad Institute Genome Sequencing Center for Infectious Disease"/>
            <person name="Wu L."/>
            <person name="Ma J."/>
        </authorList>
    </citation>
    <scope>NUCLEOTIDE SEQUENCE [LARGE SCALE GENOMIC DNA]</scope>
    <source>
        <strain evidence="3">CCUG 56042</strain>
    </source>
</reference>
<name>A0ABW0JFB1_9BURK</name>
<dbReference type="GO" id="GO:0008168">
    <property type="term" value="F:methyltransferase activity"/>
    <property type="evidence" value="ECO:0007669"/>
    <property type="project" value="UniProtKB-KW"/>
</dbReference>
<dbReference type="Gene3D" id="3.40.50.150">
    <property type="entry name" value="Vaccinia Virus protein VP39"/>
    <property type="match status" value="1"/>
</dbReference>
<dbReference type="RefSeq" id="WP_377715088.1">
    <property type="nucleotide sequence ID" value="NZ_JBHSMP010000038.1"/>
</dbReference>
<dbReference type="InterPro" id="IPR029063">
    <property type="entry name" value="SAM-dependent_MTases_sf"/>
</dbReference>